<dbReference type="KEGG" id="aagg:ETAA8_45020"/>
<evidence type="ECO:0000313" key="7">
    <source>
        <dbReference type="Proteomes" id="UP000315017"/>
    </source>
</evidence>
<dbReference type="PANTHER" id="PTHR35889">
    <property type="entry name" value="CYCLOINULO-OLIGOSACCHARIDE FRUCTANOTRANSFERASE-RELATED"/>
    <property type="match status" value="1"/>
</dbReference>
<name>A0A517YGN4_9BACT</name>
<organism evidence="6 7">
    <name type="scientific">Anatilimnocola aggregata</name>
    <dbReference type="NCBI Taxonomy" id="2528021"/>
    <lineage>
        <taxon>Bacteria</taxon>
        <taxon>Pseudomonadati</taxon>
        <taxon>Planctomycetota</taxon>
        <taxon>Planctomycetia</taxon>
        <taxon>Pirellulales</taxon>
        <taxon>Pirellulaceae</taxon>
        <taxon>Anatilimnocola</taxon>
    </lineage>
</organism>
<dbReference type="Pfam" id="PF00754">
    <property type="entry name" value="F5_F8_type_C"/>
    <property type="match status" value="1"/>
</dbReference>
<dbReference type="GO" id="GO:0020037">
    <property type="term" value="F:heme binding"/>
    <property type="evidence" value="ECO:0007669"/>
    <property type="project" value="InterPro"/>
</dbReference>
<dbReference type="Pfam" id="PF07587">
    <property type="entry name" value="PSD1"/>
    <property type="match status" value="1"/>
</dbReference>
<dbReference type="SUPFAM" id="SSF49785">
    <property type="entry name" value="Galactose-binding domain-like"/>
    <property type="match status" value="1"/>
</dbReference>
<evidence type="ECO:0000256" key="3">
    <source>
        <dbReference type="ARBA" id="ARBA00023004"/>
    </source>
</evidence>
<keyword evidence="7" id="KW-1185">Reference proteome</keyword>
<protein>
    <submittedName>
        <fullName evidence="6">Planctomycete cytochrome C</fullName>
    </submittedName>
</protein>
<reference evidence="6 7" key="1">
    <citation type="submission" date="2019-02" db="EMBL/GenBank/DDBJ databases">
        <title>Deep-cultivation of Planctomycetes and their phenomic and genomic characterization uncovers novel biology.</title>
        <authorList>
            <person name="Wiegand S."/>
            <person name="Jogler M."/>
            <person name="Boedeker C."/>
            <person name="Pinto D."/>
            <person name="Vollmers J."/>
            <person name="Rivas-Marin E."/>
            <person name="Kohn T."/>
            <person name="Peeters S.H."/>
            <person name="Heuer A."/>
            <person name="Rast P."/>
            <person name="Oberbeckmann S."/>
            <person name="Bunk B."/>
            <person name="Jeske O."/>
            <person name="Meyerdierks A."/>
            <person name="Storesund J.E."/>
            <person name="Kallscheuer N."/>
            <person name="Luecker S."/>
            <person name="Lage O.M."/>
            <person name="Pohl T."/>
            <person name="Merkel B.J."/>
            <person name="Hornburger P."/>
            <person name="Mueller R.-W."/>
            <person name="Bruemmer F."/>
            <person name="Labrenz M."/>
            <person name="Spormann A.M."/>
            <person name="Op den Camp H."/>
            <person name="Overmann J."/>
            <person name="Amann R."/>
            <person name="Jetten M.S.M."/>
            <person name="Mascher T."/>
            <person name="Medema M.H."/>
            <person name="Devos D.P."/>
            <person name="Kaster A.-K."/>
            <person name="Ovreas L."/>
            <person name="Rohde M."/>
            <person name="Galperin M.Y."/>
            <person name="Jogler C."/>
        </authorList>
    </citation>
    <scope>NUCLEOTIDE SEQUENCE [LARGE SCALE GENOMIC DNA]</scope>
    <source>
        <strain evidence="6 7">ETA_A8</strain>
    </source>
</reference>
<dbReference type="Pfam" id="PF07583">
    <property type="entry name" value="PSCyt2"/>
    <property type="match status" value="1"/>
</dbReference>
<dbReference type="PROSITE" id="PS51007">
    <property type="entry name" value="CYTC"/>
    <property type="match status" value="1"/>
</dbReference>
<evidence type="ECO:0000256" key="2">
    <source>
        <dbReference type="ARBA" id="ARBA00022723"/>
    </source>
</evidence>
<evidence type="ECO:0000259" key="5">
    <source>
        <dbReference type="PROSITE" id="PS51007"/>
    </source>
</evidence>
<dbReference type="InterPro" id="IPR036909">
    <property type="entry name" value="Cyt_c-like_dom_sf"/>
</dbReference>
<evidence type="ECO:0000256" key="1">
    <source>
        <dbReference type="ARBA" id="ARBA00022617"/>
    </source>
</evidence>
<gene>
    <name evidence="6" type="ORF">ETAA8_45020</name>
</gene>
<evidence type="ECO:0000256" key="4">
    <source>
        <dbReference type="PROSITE-ProRule" id="PRU00433"/>
    </source>
</evidence>
<proteinExistence type="predicted"/>
<dbReference type="Gene3D" id="2.60.120.260">
    <property type="entry name" value="Galactose-binding domain-like"/>
    <property type="match status" value="1"/>
</dbReference>
<dbReference type="SUPFAM" id="SSF46626">
    <property type="entry name" value="Cytochrome c"/>
    <property type="match status" value="1"/>
</dbReference>
<dbReference type="Proteomes" id="UP000315017">
    <property type="component" value="Chromosome"/>
</dbReference>
<dbReference type="EMBL" id="CP036274">
    <property type="protein sequence ID" value="QDU29393.1"/>
    <property type="molecule type" value="Genomic_DNA"/>
</dbReference>
<dbReference type="InterPro" id="IPR022655">
    <property type="entry name" value="DUF1553"/>
</dbReference>
<dbReference type="InterPro" id="IPR011444">
    <property type="entry name" value="DUF1549"/>
</dbReference>
<dbReference type="GO" id="GO:0046872">
    <property type="term" value="F:metal ion binding"/>
    <property type="evidence" value="ECO:0007669"/>
    <property type="project" value="UniProtKB-KW"/>
</dbReference>
<dbReference type="InterPro" id="IPR011429">
    <property type="entry name" value="Cyt_c_Planctomycete-type"/>
</dbReference>
<evidence type="ECO:0000313" key="6">
    <source>
        <dbReference type="EMBL" id="QDU29393.1"/>
    </source>
</evidence>
<dbReference type="GO" id="GO:0009055">
    <property type="term" value="F:electron transfer activity"/>
    <property type="evidence" value="ECO:0007669"/>
    <property type="project" value="InterPro"/>
</dbReference>
<keyword evidence="3 4" id="KW-0408">Iron</keyword>
<dbReference type="AlphaFoldDB" id="A0A517YGN4"/>
<sequence>MQRSFSPAVLLIACLAANLRGNDETFAPVSAIFEKRCVSCHSADESKGSLSLQSRAALITGGDSGSAVSLKAPAESLLLQMISGEKPEMPKSGARLTAAEVESIRRWIAAGAPWPADKKLEDRSLADSNWWSLRPLVRPELPRLSAADQAWATNPIDHFIIATLRDHGFGPSPPANRATLIRRLYFDLVGLPPSPEEVAEFVQDPDPHAYDKLVERLLDSPHYGERWARHWLDVVHFGETHGYDKDQPRRNAWPYRDYVIRALNIDKPYGRFIEEQLAGDVLHTGTIDGIVALGFIAAGPWDFIGHAEVPESKIDGKVARHLDRDDMVSNAIGTFNSLTVGCAQCHNHKFDPIKQVDYYRLQAVFAAVDRAEKKYHSDPAVLAEYTALEQQQRELTATKKTLDAEVKRLAGAELVKLDQAIQAARQASTTGLAPEYGYHSQLHPKADAEKWFQLDLGSSREIASVACIGCYDNFNQIGAGFGFPVRYKIEVSNDPDFKKEVTVVVDHCEQDVLNPGTTPQVANFAAQTARYVRMTATKLALRQNDYMFAVAEFQVFDSAGTNVAKGAAVTALDSIEAPVRWRKANLVDGIYPGAKDANLSGKQLNELTRQRSELLAKVIDAELRAKLTAAETAAADITHQLSKLTAPNVVFAGTVHHGSGNFQGTGNTGGKPRKIFVLHRGDVKSPTEEVQPGALQSLPEWSGDFRLPEGHSEGERRAALARWLSDRRNPLTWRSVVNRVWQYHLSRAIVDTPNDFGRMGQLPSHPELLDWLAVEFLDGGQSLKSLHRLIVTSSTYRQQSQPDENVLTKLKNDPRKTDAGNVYLWRMNRRKLEAEALRDAVLQVSGKLDPKMGGPSFQDFVIDQPAHSPHYEYHLHDPSDPKSHRRSIYRFIVRSQPQPFMTTLDCADPSMRVDKRNESISPLQALALLNNGFMVTMGQHFAARIEASTQEPAAQAELIVRLALSRHASDEERLLFADYIRAHGLANACRAALNLNEFAFVD</sequence>
<dbReference type="InterPro" id="IPR000421">
    <property type="entry name" value="FA58C"/>
</dbReference>
<dbReference type="OrthoDB" id="127107at2"/>
<keyword evidence="2 4" id="KW-0479">Metal-binding</keyword>
<dbReference type="Pfam" id="PF07635">
    <property type="entry name" value="PSCyt1"/>
    <property type="match status" value="1"/>
</dbReference>
<feature type="domain" description="Cytochrome c" evidence="5">
    <location>
        <begin position="24"/>
        <end position="112"/>
    </location>
</feature>
<dbReference type="PANTHER" id="PTHR35889:SF3">
    <property type="entry name" value="F-BOX DOMAIN-CONTAINING PROTEIN"/>
    <property type="match status" value="1"/>
</dbReference>
<dbReference type="InterPro" id="IPR008979">
    <property type="entry name" value="Galactose-bd-like_sf"/>
</dbReference>
<keyword evidence="1 4" id="KW-0349">Heme</keyword>
<dbReference type="RefSeq" id="WP_145093129.1">
    <property type="nucleotide sequence ID" value="NZ_CP036274.1"/>
</dbReference>
<accession>A0A517YGN4</accession>
<dbReference type="InterPro" id="IPR009056">
    <property type="entry name" value="Cyt_c-like_dom"/>
</dbReference>